<dbReference type="GO" id="GO:0004553">
    <property type="term" value="F:hydrolase activity, hydrolyzing O-glycosyl compounds"/>
    <property type="evidence" value="ECO:0007669"/>
    <property type="project" value="TreeGrafter"/>
</dbReference>
<dbReference type="Proteomes" id="UP001347796">
    <property type="component" value="Unassembled WGS sequence"/>
</dbReference>
<feature type="signal peptide" evidence="1">
    <location>
        <begin position="1"/>
        <end position="16"/>
    </location>
</feature>
<proteinExistence type="predicted"/>
<organism evidence="2 3">
    <name type="scientific">Patella caerulea</name>
    <name type="common">Rayed Mediterranean limpet</name>
    <dbReference type="NCBI Taxonomy" id="87958"/>
    <lineage>
        <taxon>Eukaryota</taxon>
        <taxon>Metazoa</taxon>
        <taxon>Spiralia</taxon>
        <taxon>Lophotrochozoa</taxon>
        <taxon>Mollusca</taxon>
        <taxon>Gastropoda</taxon>
        <taxon>Patellogastropoda</taxon>
        <taxon>Patelloidea</taxon>
        <taxon>Patellidae</taxon>
        <taxon>Patella</taxon>
    </lineage>
</organism>
<name>A0AAN8JY48_PATCE</name>
<dbReference type="SUPFAM" id="SSF51445">
    <property type="entry name" value="(Trans)glycosidases"/>
    <property type="match status" value="1"/>
</dbReference>
<dbReference type="PANTHER" id="PTHR12631:SF10">
    <property type="entry name" value="BETA-XYLOSIDASE-LIKE PROTEIN-RELATED"/>
    <property type="match status" value="1"/>
</dbReference>
<sequence>MFQVLVLLPIILVAECWDPDAGLVPSYTKLPGVSVHASSDQNLAHLVVDGKDSTNWVSSGCLPENYVSQKQLNILMDSCSQGHCTSSSGTSGINLATDGNFQTQFGVKTVNGKSRFEVDLPTPLEMKFLSIKGVFRADTQLEILYHSQHKLIKTLNPSDDYKKEKFDIGGSLISGFSLSSTADITISEVAALQKNCKDRVAVDFGQSKPVGTIRVRHWPGNGAAASNLLTSSDGVTWEVLQKLDPQSVHAVEYKMNPPKMLRFVAVEHELTYTDWAKSFIWEIDAWDENGRWGAVPKPQVNSRSLQFMFGVNGIWGWGHRVDSSGFKQGEGATLYDAICSHARNYHMLTWDIKGPGDRANYESMAQGHGTSALSWVNWDKEYGLWKKANLTVDATLQFRKDHFPVSSWKNPDQDSYNIGLDFARHFGSTVGNKLVNSVEVGNEPWDYTGPFYSQILGGMARGLKVGDPQMTVLAGAFQAHDKSSETPPMANYIGPRVTQSAAQYIDAVNGHYYNFIYQPSGVRTMSFPEDSRGEFNGVRNLIRWRDMNMPGKPVWITEWGWDSEGAGQTCTYSECVSEDAACLYGIRGLLILARWGIERATWFFYANLDQRECPNGNQHIFCRSGLTGSSEVNFAKKKVFYTFQNLLNLIGNKHFLKVVKEDHDGYIYLFGDLRDKSANKPVATHLVGWRPVGASDKAKKIVDVHLKSSPFKAWRIKTASSAGSIATDSLPTVHGDQQWQLPLNSEPLVVQIKDLHIVDPGLIG</sequence>
<reference evidence="2 3" key="1">
    <citation type="submission" date="2024-01" db="EMBL/GenBank/DDBJ databases">
        <title>The genome of the rayed Mediterranean limpet Patella caerulea (Linnaeus, 1758).</title>
        <authorList>
            <person name="Anh-Thu Weber A."/>
            <person name="Halstead-Nussloch G."/>
        </authorList>
    </citation>
    <scope>NUCLEOTIDE SEQUENCE [LARGE SCALE GENOMIC DNA]</scope>
    <source>
        <strain evidence="2">AATW-2023a</strain>
        <tissue evidence="2">Whole specimen</tissue>
    </source>
</reference>
<dbReference type="InterPro" id="IPR051923">
    <property type="entry name" value="Glycosyl_Hydrolase_39"/>
</dbReference>
<dbReference type="Gene3D" id="3.20.20.80">
    <property type="entry name" value="Glycosidases"/>
    <property type="match status" value="1"/>
</dbReference>
<evidence type="ECO:0000313" key="3">
    <source>
        <dbReference type="Proteomes" id="UP001347796"/>
    </source>
</evidence>
<dbReference type="PANTHER" id="PTHR12631">
    <property type="entry name" value="ALPHA-L-IDURONIDASE"/>
    <property type="match status" value="1"/>
</dbReference>
<gene>
    <name evidence="2" type="ORF">SNE40_004447</name>
</gene>
<evidence type="ECO:0008006" key="4">
    <source>
        <dbReference type="Google" id="ProtNLM"/>
    </source>
</evidence>
<accession>A0AAN8JY48</accession>
<dbReference type="EMBL" id="JAZGQO010000003">
    <property type="protein sequence ID" value="KAK6188219.1"/>
    <property type="molecule type" value="Genomic_DNA"/>
</dbReference>
<dbReference type="AlphaFoldDB" id="A0AAN8JY48"/>
<evidence type="ECO:0000256" key="1">
    <source>
        <dbReference type="SAM" id="SignalP"/>
    </source>
</evidence>
<keyword evidence="3" id="KW-1185">Reference proteome</keyword>
<keyword evidence="1" id="KW-0732">Signal</keyword>
<protein>
    <recommendedName>
        <fullName evidence="4">F5/8 type C domain-containing protein</fullName>
    </recommendedName>
</protein>
<comment type="caution">
    <text evidence="2">The sequence shown here is derived from an EMBL/GenBank/DDBJ whole genome shotgun (WGS) entry which is preliminary data.</text>
</comment>
<dbReference type="InterPro" id="IPR017853">
    <property type="entry name" value="GH"/>
</dbReference>
<feature type="chain" id="PRO_5042923242" description="F5/8 type C domain-containing protein" evidence="1">
    <location>
        <begin position="17"/>
        <end position="764"/>
    </location>
</feature>
<evidence type="ECO:0000313" key="2">
    <source>
        <dbReference type="EMBL" id="KAK6188219.1"/>
    </source>
</evidence>